<protein>
    <recommendedName>
        <fullName evidence="4">Ribosomal protein L22</fullName>
    </recommendedName>
</protein>
<evidence type="ECO:0000313" key="2">
    <source>
        <dbReference type="EMBL" id="CAL1573129.1"/>
    </source>
</evidence>
<proteinExistence type="predicted"/>
<feature type="region of interest" description="Disordered" evidence="1">
    <location>
        <begin position="79"/>
        <end position="125"/>
    </location>
</feature>
<evidence type="ECO:0000313" key="3">
    <source>
        <dbReference type="Proteomes" id="UP001497482"/>
    </source>
</evidence>
<feature type="compositionally biased region" description="Basic residues" evidence="1">
    <location>
        <begin position="79"/>
        <end position="89"/>
    </location>
</feature>
<evidence type="ECO:0008006" key="4">
    <source>
        <dbReference type="Google" id="ProtNLM"/>
    </source>
</evidence>
<evidence type="ECO:0000256" key="1">
    <source>
        <dbReference type="SAM" id="MobiDB-lite"/>
    </source>
</evidence>
<sequence length="125" mass="13884">MKARPGPSAESRRVQDKVSFVLKVAAKSWSSPDDPQTFTFSQSLSPDITSKPNIVSAAKEALEEIALGQIHLKTRKTPKRLRGLVRGHGRGAGVFSTGRPEASIIHKDEHESCREMRRGPRRLRD</sequence>
<dbReference type="EMBL" id="OZ035833">
    <property type="protein sequence ID" value="CAL1573129.1"/>
    <property type="molecule type" value="Genomic_DNA"/>
</dbReference>
<accession>A0AAV2JCP1</accession>
<feature type="compositionally biased region" description="Basic and acidic residues" evidence="1">
    <location>
        <begin position="104"/>
        <end position="118"/>
    </location>
</feature>
<organism evidence="2 3">
    <name type="scientific">Knipowitschia caucasica</name>
    <name type="common">Caucasian dwarf goby</name>
    <name type="synonym">Pomatoschistus caucasicus</name>
    <dbReference type="NCBI Taxonomy" id="637954"/>
    <lineage>
        <taxon>Eukaryota</taxon>
        <taxon>Metazoa</taxon>
        <taxon>Chordata</taxon>
        <taxon>Craniata</taxon>
        <taxon>Vertebrata</taxon>
        <taxon>Euteleostomi</taxon>
        <taxon>Actinopterygii</taxon>
        <taxon>Neopterygii</taxon>
        <taxon>Teleostei</taxon>
        <taxon>Neoteleostei</taxon>
        <taxon>Acanthomorphata</taxon>
        <taxon>Gobiaria</taxon>
        <taxon>Gobiiformes</taxon>
        <taxon>Gobioidei</taxon>
        <taxon>Gobiidae</taxon>
        <taxon>Gobiinae</taxon>
        <taxon>Knipowitschia</taxon>
    </lineage>
</organism>
<gene>
    <name evidence="2" type="ORF">KC01_LOCUS5090</name>
</gene>
<reference evidence="2 3" key="1">
    <citation type="submission" date="2024-04" db="EMBL/GenBank/DDBJ databases">
        <authorList>
            <person name="Waldvogel A.-M."/>
            <person name="Schoenle A."/>
        </authorList>
    </citation>
    <scope>NUCLEOTIDE SEQUENCE [LARGE SCALE GENOMIC DNA]</scope>
</reference>
<dbReference type="Proteomes" id="UP001497482">
    <property type="component" value="Chromosome 11"/>
</dbReference>
<name>A0AAV2JCP1_KNICA</name>
<dbReference type="AlphaFoldDB" id="A0AAV2JCP1"/>
<keyword evidence="3" id="KW-1185">Reference proteome</keyword>